<reference evidence="2 3" key="1">
    <citation type="submission" date="2021-06" db="EMBL/GenBank/DDBJ databases">
        <authorList>
            <person name="Lee D.H."/>
        </authorList>
    </citation>
    <scope>NUCLEOTIDE SEQUENCE [LARGE SCALE GENOMIC DNA]</scope>
    <source>
        <strain evidence="2 3">MMS21-HV4-11</strain>
    </source>
</reference>
<keyword evidence="3" id="KW-1185">Reference proteome</keyword>
<organism evidence="2 3">
    <name type="scientific">Reyranella humidisoli</name>
    <dbReference type="NCBI Taxonomy" id="2849149"/>
    <lineage>
        <taxon>Bacteria</taxon>
        <taxon>Pseudomonadati</taxon>
        <taxon>Pseudomonadota</taxon>
        <taxon>Alphaproteobacteria</taxon>
        <taxon>Hyphomicrobiales</taxon>
        <taxon>Reyranellaceae</taxon>
        <taxon>Reyranella</taxon>
    </lineage>
</organism>
<sequence length="266" mass="29850">MSGFASDLTHATYESPDIVALYARPDGLQKPEETLLAQLRPSLGSMDMLDIGVGGGRTTRHFARLAHSYLGVDYSAAMIARCKAEFPAFRFAVADARRLELVADESCDFVLFSYNGIDHLDARGRRTALAEMRRVLRPGGLMVFSSHNANYLPAIVDRFRFRVHASLRETLRSFKWSGVFWAKNGLLQYRMPLAAGRVHDGTHSFRSSALYYVRPDVGVAELHRLGMVDIVCAGNESREFVPGDDPRLAHDPNPWIYYVSRKPERA</sequence>
<dbReference type="RefSeq" id="WP_216962668.1">
    <property type="nucleotide sequence ID" value="NZ_JAHOPB010000001.1"/>
</dbReference>
<dbReference type="EMBL" id="JAHOPB010000001">
    <property type="protein sequence ID" value="MBU8875439.1"/>
    <property type="molecule type" value="Genomic_DNA"/>
</dbReference>
<dbReference type="InterPro" id="IPR050508">
    <property type="entry name" value="Methyltransf_Superfamily"/>
</dbReference>
<keyword evidence="2" id="KW-0489">Methyltransferase</keyword>
<dbReference type="GO" id="GO:0008168">
    <property type="term" value="F:methyltransferase activity"/>
    <property type="evidence" value="ECO:0007669"/>
    <property type="project" value="UniProtKB-KW"/>
</dbReference>
<dbReference type="PANTHER" id="PTHR42912:SF80">
    <property type="entry name" value="METHYLTRANSFERASE DOMAIN-CONTAINING PROTEIN"/>
    <property type="match status" value="1"/>
</dbReference>
<comment type="caution">
    <text evidence="2">The sequence shown here is derived from an EMBL/GenBank/DDBJ whole genome shotgun (WGS) entry which is preliminary data.</text>
</comment>
<feature type="domain" description="Methyltransferase" evidence="1">
    <location>
        <begin position="49"/>
        <end position="140"/>
    </location>
</feature>
<dbReference type="InterPro" id="IPR041698">
    <property type="entry name" value="Methyltransf_25"/>
</dbReference>
<evidence type="ECO:0000259" key="1">
    <source>
        <dbReference type="Pfam" id="PF13649"/>
    </source>
</evidence>
<proteinExistence type="predicted"/>
<dbReference type="GO" id="GO:0032259">
    <property type="term" value="P:methylation"/>
    <property type="evidence" value="ECO:0007669"/>
    <property type="project" value="UniProtKB-KW"/>
</dbReference>
<dbReference type="Pfam" id="PF13649">
    <property type="entry name" value="Methyltransf_25"/>
    <property type="match status" value="1"/>
</dbReference>
<accession>A0ABS6ILG3</accession>
<keyword evidence="2" id="KW-0808">Transferase</keyword>
<gene>
    <name evidence="2" type="ORF">KQ910_16815</name>
</gene>
<protein>
    <submittedName>
        <fullName evidence="2">Class I SAM-dependent methyltransferase</fullName>
    </submittedName>
</protein>
<dbReference type="PANTHER" id="PTHR42912">
    <property type="entry name" value="METHYLTRANSFERASE"/>
    <property type="match status" value="1"/>
</dbReference>
<dbReference type="Proteomes" id="UP000727907">
    <property type="component" value="Unassembled WGS sequence"/>
</dbReference>
<evidence type="ECO:0000313" key="2">
    <source>
        <dbReference type="EMBL" id="MBU8875439.1"/>
    </source>
</evidence>
<name>A0ABS6ILG3_9HYPH</name>
<evidence type="ECO:0000313" key="3">
    <source>
        <dbReference type="Proteomes" id="UP000727907"/>
    </source>
</evidence>
<dbReference type="CDD" id="cd02440">
    <property type="entry name" value="AdoMet_MTases"/>
    <property type="match status" value="1"/>
</dbReference>